<dbReference type="Proteomes" id="UP000542695">
    <property type="component" value="Unassembled WGS sequence"/>
</dbReference>
<protein>
    <submittedName>
        <fullName evidence="3">Uncharacterized protein</fullName>
    </submittedName>
</protein>
<dbReference type="EMBL" id="JACARV010000099">
    <property type="protein sequence ID" value="NWC83685.1"/>
    <property type="molecule type" value="Genomic_DNA"/>
</dbReference>
<organism evidence="3 4">
    <name type="scientific">Pseudomonas putida</name>
    <name type="common">Arthrobacter siderocapsulatus</name>
    <dbReference type="NCBI Taxonomy" id="303"/>
    <lineage>
        <taxon>Bacteria</taxon>
        <taxon>Pseudomonadati</taxon>
        <taxon>Pseudomonadota</taxon>
        <taxon>Gammaproteobacteria</taxon>
        <taxon>Pseudomonadales</taxon>
        <taxon>Pseudomonadaceae</taxon>
        <taxon>Pseudomonas</taxon>
    </lineage>
</organism>
<accession>A0A379KM46</accession>
<gene>
    <name evidence="2" type="ORF">HX798_25845</name>
    <name evidence="3" type="ORF">NCTC7914_03244</name>
</gene>
<name>A0A379KM46_PSEPU</name>
<feature type="coiled-coil region" evidence="1">
    <location>
        <begin position="15"/>
        <end position="47"/>
    </location>
</feature>
<reference evidence="3 4" key="1">
    <citation type="submission" date="2018-06" db="EMBL/GenBank/DDBJ databases">
        <authorList>
            <consortium name="Pathogen Informatics"/>
            <person name="Doyle S."/>
        </authorList>
    </citation>
    <scope>NUCLEOTIDE SEQUENCE [LARGE SCALE GENOMIC DNA]</scope>
    <source>
        <strain evidence="3 4">NCTC7914</strain>
    </source>
</reference>
<evidence type="ECO:0000313" key="3">
    <source>
        <dbReference type="EMBL" id="SUD69106.1"/>
    </source>
</evidence>
<sequence>MDQFNTSGLGLQKCLLALRKERDLLKAQGKDEEAQRLTRKIAGMEATLAGMPLEMKPPTLQ</sequence>
<proteinExistence type="predicted"/>
<evidence type="ECO:0000313" key="5">
    <source>
        <dbReference type="Proteomes" id="UP000542695"/>
    </source>
</evidence>
<dbReference type="EMBL" id="UGUY01000001">
    <property type="protein sequence ID" value="SUD69106.1"/>
    <property type="molecule type" value="Genomic_DNA"/>
</dbReference>
<dbReference type="Proteomes" id="UP000254602">
    <property type="component" value="Unassembled WGS sequence"/>
</dbReference>
<keyword evidence="1" id="KW-0175">Coiled coil</keyword>
<evidence type="ECO:0000313" key="4">
    <source>
        <dbReference type="Proteomes" id="UP000254602"/>
    </source>
</evidence>
<dbReference type="RefSeq" id="WP_046785709.1">
    <property type="nucleotide sequence ID" value="NZ_JABTYF010000013.1"/>
</dbReference>
<dbReference type="AlphaFoldDB" id="A0A379KM46"/>
<evidence type="ECO:0000256" key="1">
    <source>
        <dbReference type="SAM" id="Coils"/>
    </source>
</evidence>
<evidence type="ECO:0000313" key="2">
    <source>
        <dbReference type="EMBL" id="NWC83685.1"/>
    </source>
</evidence>
<reference evidence="2 5" key="2">
    <citation type="submission" date="2020-04" db="EMBL/GenBank/DDBJ databases">
        <title>Molecular characterization of pseudomonads from Agaricus bisporus reveal novel blotch 2 pathogens in Western Europe.</title>
        <authorList>
            <person name="Taparia T."/>
            <person name="Krijger M."/>
            <person name="Haynes E."/>
            <person name="Elpinstone J.G."/>
            <person name="Noble R."/>
            <person name="Van Der Wolf J."/>
        </authorList>
    </citation>
    <scope>NUCLEOTIDE SEQUENCE [LARGE SCALE GENOMIC DNA]</scope>
    <source>
        <strain evidence="2 5">P7765</strain>
    </source>
</reference>